<sequence>MILSIIREMAITKFHLTCETASAPSNQQLTVAYIEMVTNVDAEPNESPAASLCRDVGVDGQLTTDDCRPPDSLSVVTGLKDDVSRLNIDLLSKMNGVDPITRQHIPRESGASAPSPHSDSSQELNQHSPTH</sequence>
<organism evidence="2 3">
    <name type="scientific">Brassica napus</name>
    <name type="common">Rape</name>
    <dbReference type="NCBI Taxonomy" id="3708"/>
    <lineage>
        <taxon>Eukaryota</taxon>
        <taxon>Viridiplantae</taxon>
        <taxon>Streptophyta</taxon>
        <taxon>Embryophyta</taxon>
        <taxon>Tracheophyta</taxon>
        <taxon>Spermatophyta</taxon>
        <taxon>Magnoliopsida</taxon>
        <taxon>eudicotyledons</taxon>
        <taxon>Gunneridae</taxon>
        <taxon>Pentapetalae</taxon>
        <taxon>rosids</taxon>
        <taxon>malvids</taxon>
        <taxon>Brassicales</taxon>
        <taxon>Brassicaceae</taxon>
        <taxon>Brassiceae</taxon>
        <taxon>Brassica</taxon>
    </lineage>
</organism>
<evidence type="ECO:0000256" key="1">
    <source>
        <dbReference type="SAM" id="MobiDB-lite"/>
    </source>
</evidence>
<evidence type="ECO:0000313" key="3">
    <source>
        <dbReference type="Proteomes" id="UP000824890"/>
    </source>
</evidence>
<feature type="region of interest" description="Disordered" evidence="1">
    <location>
        <begin position="97"/>
        <end position="131"/>
    </location>
</feature>
<reference evidence="2 3" key="1">
    <citation type="submission" date="2021-05" db="EMBL/GenBank/DDBJ databases">
        <title>Genome Assembly of Synthetic Allotetraploid Brassica napus Reveals Homoeologous Exchanges between Subgenomes.</title>
        <authorList>
            <person name="Davis J.T."/>
        </authorList>
    </citation>
    <scope>NUCLEOTIDE SEQUENCE [LARGE SCALE GENOMIC DNA]</scope>
    <source>
        <strain evidence="3">cv. Da-Ae</strain>
        <tissue evidence="2">Seedling</tissue>
    </source>
</reference>
<proteinExistence type="predicted"/>
<accession>A0ABQ7XVG6</accession>
<keyword evidence="3" id="KW-1185">Reference proteome</keyword>
<name>A0ABQ7XVG6_BRANA</name>
<feature type="compositionally biased region" description="Polar residues" evidence="1">
    <location>
        <begin position="115"/>
        <end position="131"/>
    </location>
</feature>
<comment type="caution">
    <text evidence="2">The sequence shown here is derived from an EMBL/GenBank/DDBJ whole genome shotgun (WGS) entry which is preliminary data.</text>
</comment>
<protein>
    <submittedName>
        <fullName evidence="2">Uncharacterized protein</fullName>
    </submittedName>
</protein>
<dbReference type="Proteomes" id="UP000824890">
    <property type="component" value="Unassembled WGS sequence"/>
</dbReference>
<gene>
    <name evidence="2" type="ORF">HID58_087730</name>
</gene>
<evidence type="ECO:0000313" key="2">
    <source>
        <dbReference type="EMBL" id="KAH0859469.1"/>
    </source>
</evidence>
<dbReference type="EMBL" id="JAGKQM010000019">
    <property type="protein sequence ID" value="KAH0859469.1"/>
    <property type="molecule type" value="Genomic_DNA"/>
</dbReference>